<reference evidence="7 8" key="1">
    <citation type="submission" date="2016-03" db="EMBL/GenBank/DDBJ databases">
        <title>How can Kluyveromyces marxianus grow so fast - potential evolutionary course in Saccharomyces Complex revealed by comparative genomics.</title>
        <authorList>
            <person name="Mo W."/>
            <person name="Lu W."/>
            <person name="Yang X."/>
            <person name="Qi J."/>
            <person name="Lv H."/>
        </authorList>
    </citation>
    <scope>NUCLEOTIDE SEQUENCE [LARGE SCALE GENOMIC DNA]</scope>
    <source>
        <strain evidence="7 8">FIM1</strain>
    </source>
</reference>
<dbReference type="PANTHER" id="PTHR45700">
    <property type="entry name" value="UBIQUITIN-PROTEIN LIGASE E3C"/>
    <property type="match status" value="1"/>
</dbReference>
<dbReference type="Gene3D" id="3.90.1750.10">
    <property type="entry name" value="Hect, E3 ligase catalytic domains"/>
    <property type="match status" value="1"/>
</dbReference>
<feature type="active site" description="Glycyl thioester intermediate" evidence="5">
    <location>
        <position position="873"/>
    </location>
</feature>
<dbReference type="EMBL" id="CP015059">
    <property type="protein sequence ID" value="QGN17561.1"/>
    <property type="molecule type" value="Genomic_DNA"/>
</dbReference>
<dbReference type="Gene3D" id="3.30.2160.10">
    <property type="entry name" value="Hect, E3 ligase catalytic domain"/>
    <property type="match status" value="1"/>
</dbReference>
<accession>A0ABX6EZE0</accession>
<evidence type="ECO:0000256" key="1">
    <source>
        <dbReference type="ARBA" id="ARBA00000885"/>
    </source>
</evidence>
<dbReference type="InterPro" id="IPR044611">
    <property type="entry name" value="E3A/B/C-like"/>
</dbReference>
<feature type="domain" description="HECT" evidence="6">
    <location>
        <begin position="574"/>
        <end position="905"/>
    </location>
</feature>
<organism evidence="7 8">
    <name type="scientific">Kluyveromyces marxianus</name>
    <name type="common">Yeast</name>
    <name type="synonym">Candida kefyr</name>
    <dbReference type="NCBI Taxonomy" id="4911"/>
    <lineage>
        <taxon>Eukaryota</taxon>
        <taxon>Fungi</taxon>
        <taxon>Dikarya</taxon>
        <taxon>Ascomycota</taxon>
        <taxon>Saccharomycotina</taxon>
        <taxon>Saccharomycetes</taxon>
        <taxon>Saccharomycetales</taxon>
        <taxon>Saccharomycetaceae</taxon>
        <taxon>Kluyveromyces</taxon>
    </lineage>
</organism>
<keyword evidence="8" id="KW-1185">Reference proteome</keyword>
<dbReference type="PANTHER" id="PTHR45700:SF2">
    <property type="entry name" value="UBIQUITIN-PROTEIN LIGASE E3C"/>
    <property type="match status" value="1"/>
</dbReference>
<protein>
    <recommendedName>
        <fullName evidence="2">HECT-type E3 ubiquitin transferase</fullName>
        <ecNumber evidence="2">2.3.2.26</ecNumber>
    </recommendedName>
</protein>
<evidence type="ECO:0000256" key="3">
    <source>
        <dbReference type="ARBA" id="ARBA00022679"/>
    </source>
</evidence>
<evidence type="ECO:0000313" key="7">
    <source>
        <dbReference type="EMBL" id="QGN17561.1"/>
    </source>
</evidence>
<dbReference type="InterPro" id="IPR035983">
    <property type="entry name" value="Hect_E3_ubiquitin_ligase"/>
</dbReference>
<name>A0ABX6EZE0_KLUMA</name>
<evidence type="ECO:0000259" key="6">
    <source>
        <dbReference type="PROSITE" id="PS50237"/>
    </source>
</evidence>
<gene>
    <name evidence="7" type="primary">HUL5</name>
    <name evidence="7" type="ORF">FIM1_4297</name>
</gene>
<evidence type="ECO:0000256" key="4">
    <source>
        <dbReference type="ARBA" id="ARBA00022786"/>
    </source>
</evidence>
<dbReference type="PROSITE" id="PS50237">
    <property type="entry name" value="HECT"/>
    <property type="match status" value="1"/>
</dbReference>
<dbReference type="Pfam" id="PF00632">
    <property type="entry name" value="HECT"/>
    <property type="match status" value="1"/>
</dbReference>
<dbReference type="SMART" id="SM00119">
    <property type="entry name" value="HECTc"/>
    <property type="match status" value="1"/>
</dbReference>
<comment type="catalytic activity">
    <reaction evidence="1">
        <text>S-ubiquitinyl-[E2 ubiquitin-conjugating enzyme]-L-cysteine + [acceptor protein]-L-lysine = [E2 ubiquitin-conjugating enzyme]-L-cysteine + N(6)-ubiquitinyl-[acceptor protein]-L-lysine.</text>
        <dbReference type="EC" id="2.3.2.26"/>
    </reaction>
</comment>
<keyword evidence="4 5" id="KW-0833">Ubl conjugation pathway</keyword>
<dbReference type="InterPro" id="IPR000569">
    <property type="entry name" value="HECT_dom"/>
</dbReference>
<evidence type="ECO:0000256" key="2">
    <source>
        <dbReference type="ARBA" id="ARBA00012485"/>
    </source>
</evidence>
<reference evidence="7 8" key="2">
    <citation type="submission" date="2019-11" db="EMBL/GenBank/DDBJ databases">
        <authorList>
            <person name="Lu H."/>
        </authorList>
    </citation>
    <scope>NUCLEOTIDE SEQUENCE [LARGE SCALE GENOMIC DNA]</scope>
    <source>
        <strain evidence="7 8">FIM1</strain>
    </source>
</reference>
<evidence type="ECO:0000313" key="8">
    <source>
        <dbReference type="Proteomes" id="UP000422736"/>
    </source>
</evidence>
<dbReference type="Gene3D" id="3.30.2410.10">
    <property type="entry name" value="Hect, E3 ligase catalytic domain"/>
    <property type="match status" value="1"/>
</dbReference>
<evidence type="ECO:0000256" key="5">
    <source>
        <dbReference type="PROSITE-ProRule" id="PRU00104"/>
    </source>
</evidence>
<dbReference type="CDD" id="cd00078">
    <property type="entry name" value="HECTc"/>
    <property type="match status" value="1"/>
</dbReference>
<dbReference type="SUPFAM" id="SSF56204">
    <property type="entry name" value="Hect, E3 ligase catalytic domain"/>
    <property type="match status" value="1"/>
</dbReference>
<proteinExistence type="predicted"/>
<keyword evidence="3" id="KW-0808">Transferase</keyword>
<dbReference type="Proteomes" id="UP000422736">
    <property type="component" value="Chromosome 6"/>
</dbReference>
<sequence length="905" mass="106263">MMNFTGQTNRRTVNMGSRVPRKTKDTILRNAELERIRRQREKAEMVAILTIQRHMRKRISNKTTYHSLIKRNDNDGMMTAFLKVFAKRLYSYLEPDDFIYLVKATNNQASVLPVLSDMLGDVAARKSSQELDELLILSVKPLDIPNASEHHINNKIKFIQNCSYELSDRQVIDILTPYSNYKEYDLYWNDLYFIEKGTVLIVRNYELFVNTLFSSEYNAHIESVLERHKQNLSNFLINFLNAFESINANHRRMLTLIFMTICSEMIEPLNEISSLITDSFQTDLLKCFEWLEDKAHMYWKGLHYLVSQMSSMQRNSVFMLLLTDSHIRNHLIDLICDHFSDASMEAFSIFAQTLNFYIPLSPDDHLFQTVISRERLQSVSINIAQFLVSDILSSGTFIPLQELETFIELMWNLIYLDSRAKFLNEGTSTFWGLVPEEIHNLNIRKEILEFEQYYRDFLKNIEEMDLNEDELFDRKKMMDQTIKKQYLDDLRYKRRGASNKVKKLELLFRFPFMLKFFERVDYFNDLIEADKERIYNKNNFFGIFPGENRLRATIRRDHALEDAYNAYGSIGEGFKEKLSIQFINEFGPEAGIDGGGITKEFLQTLIQEAFIKGSFGLFEVTSFHKLYPSKDVSPQNLKYISFMGKVLGKCLYENILVDVEFADFFLKKILNVENNMNVPFNDLYSLDPEYYKNLMKLLEMSEDELNYMDLYFEVPDMPNGRRIPLIKDGLSVKVTQKNVFEYITRISHYKLNLQLYTVTSRFISGLSYMIPPHWLRMFTSYELKTLISGSEKDFDLEDLRKNTEYGGFTDDSITIQHFWMALSSFTPEERRKFLKFVFSVPTAPLKGFHSLNPLFGIRNAGDETNRLPTASTCINLLKLPDYKDYNTLREKLLTAINSDSRFELS</sequence>
<dbReference type="EC" id="2.3.2.26" evidence="2"/>